<reference evidence="1 2" key="1">
    <citation type="journal article" date="2023" name="BMC Biotechnol.">
        <title>Vitis rotundifolia cv Carlos genome sequencing.</title>
        <authorList>
            <person name="Huff M."/>
            <person name="Hulse-Kemp A."/>
            <person name="Scheffler B."/>
            <person name="Youngblood R."/>
            <person name="Simpson S."/>
            <person name="Babiker E."/>
            <person name="Staton M."/>
        </authorList>
    </citation>
    <scope>NUCLEOTIDE SEQUENCE [LARGE SCALE GENOMIC DNA]</scope>
    <source>
        <tissue evidence="1">Leaf</tissue>
    </source>
</reference>
<name>A0AA39AKL5_VITRO</name>
<evidence type="ECO:0000313" key="1">
    <source>
        <dbReference type="EMBL" id="KAJ9709386.1"/>
    </source>
</evidence>
<proteinExistence type="predicted"/>
<keyword evidence="2" id="KW-1185">Reference proteome</keyword>
<dbReference type="EMBL" id="JARBHA010000001">
    <property type="protein sequence ID" value="KAJ9709386.1"/>
    <property type="molecule type" value="Genomic_DNA"/>
</dbReference>
<accession>A0AA39AKL5</accession>
<organism evidence="1 2">
    <name type="scientific">Vitis rotundifolia</name>
    <name type="common">Muscadine grape</name>
    <dbReference type="NCBI Taxonomy" id="103349"/>
    <lineage>
        <taxon>Eukaryota</taxon>
        <taxon>Viridiplantae</taxon>
        <taxon>Streptophyta</taxon>
        <taxon>Embryophyta</taxon>
        <taxon>Tracheophyta</taxon>
        <taxon>Spermatophyta</taxon>
        <taxon>Magnoliopsida</taxon>
        <taxon>eudicotyledons</taxon>
        <taxon>Gunneridae</taxon>
        <taxon>Pentapetalae</taxon>
        <taxon>rosids</taxon>
        <taxon>Vitales</taxon>
        <taxon>Vitaceae</taxon>
        <taxon>Viteae</taxon>
        <taxon>Vitis</taxon>
    </lineage>
</organism>
<dbReference type="AlphaFoldDB" id="A0AA39AKL5"/>
<dbReference type="Proteomes" id="UP001168098">
    <property type="component" value="Unassembled WGS sequence"/>
</dbReference>
<protein>
    <submittedName>
        <fullName evidence="1">Uncharacterized protein</fullName>
    </submittedName>
</protein>
<evidence type="ECO:0000313" key="2">
    <source>
        <dbReference type="Proteomes" id="UP001168098"/>
    </source>
</evidence>
<sequence length="55" mass="6199">MTGDMTPSMVPRVKPRHVMCPRHMMHATTPDMVPQAKPRHVRHATARAMTCGYEG</sequence>
<gene>
    <name evidence="1" type="ORF">PVL29_001046</name>
</gene>
<comment type="caution">
    <text evidence="1">The sequence shown here is derived from an EMBL/GenBank/DDBJ whole genome shotgun (WGS) entry which is preliminary data.</text>
</comment>